<dbReference type="EMBL" id="BAAANN010000018">
    <property type="protein sequence ID" value="GAA1967896.1"/>
    <property type="molecule type" value="Genomic_DNA"/>
</dbReference>
<reference evidence="1 2" key="1">
    <citation type="journal article" date="2019" name="Int. J. Syst. Evol. Microbiol.">
        <title>The Global Catalogue of Microorganisms (GCM) 10K type strain sequencing project: providing services to taxonomists for standard genome sequencing and annotation.</title>
        <authorList>
            <consortium name="The Broad Institute Genomics Platform"/>
            <consortium name="The Broad Institute Genome Sequencing Center for Infectious Disease"/>
            <person name="Wu L."/>
            <person name="Ma J."/>
        </authorList>
    </citation>
    <scope>NUCLEOTIDE SEQUENCE [LARGE SCALE GENOMIC DNA]</scope>
    <source>
        <strain evidence="1 2">JCM 14545</strain>
    </source>
</reference>
<dbReference type="RefSeq" id="WP_344422287.1">
    <property type="nucleotide sequence ID" value="NZ_BAAANN010000018.1"/>
</dbReference>
<dbReference type="Proteomes" id="UP001501116">
    <property type="component" value="Unassembled WGS sequence"/>
</dbReference>
<keyword evidence="2" id="KW-1185">Reference proteome</keyword>
<proteinExistence type="predicted"/>
<evidence type="ECO:0000313" key="2">
    <source>
        <dbReference type="Proteomes" id="UP001501116"/>
    </source>
</evidence>
<organism evidence="1 2">
    <name type="scientific">Amycolatopsis minnesotensis</name>
    <dbReference type="NCBI Taxonomy" id="337894"/>
    <lineage>
        <taxon>Bacteria</taxon>
        <taxon>Bacillati</taxon>
        <taxon>Actinomycetota</taxon>
        <taxon>Actinomycetes</taxon>
        <taxon>Pseudonocardiales</taxon>
        <taxon>Pseudonocardiaceae</taxon>
        <taxon>Amycolatopsis</taxon>
    </lineage>
</organism>
<comment type="caution">
    <text evidence="1">The sequence shown here is derived from an EMBL/GenBank/DDBJ whole genome shotgun (WGS) entry which is preliminary data.</text>
</comment>
<protein>
    <submittedName>
        <fullName evidence="1">Uncharacterized protein</fullName>
    </submittedName>
</protein>
<name>A0ABN2REY5_9PSEU</name>
<sequence length="99" mass="11534">METTTSPTVRDAPPELTGEEVRERMRFLIRMFANERHSLGQALDGLLADLDDLVMLTEWHSYQNDHDRLAAIGRARQLRDSTLLQLTEAYEQHPECPWR</sequence>
<evidence type="ECO:0000313" key="1">
    <source>
        <dbReference type="EMBL" id="GAA1967896.1"/>
    </source>
</evidence>
<accession>A0ABN2REY5</accession>
<gene>
    <name evidence="1" type="ORF">GCM10009754_45860</name>
</gene>